<dbReference type="InterPro" id="IPR007122">
    <property type="entry name" value="Villin/Gelsolin"/>
</dbReference>
<dbReference type="InterPro" id="IPR029006">
    <property type="entry name" value="ADF-H/Gelsolin-like_dom_sf"/>
</dbReference>
<gene>
    <name evidence="2" type="ORF">DLAC_07424</name>
</gene>
<name>A0A151ZCH1_TIELA</name>
<protein>
    <submittedName>
        <fullName evidence="2">Severin</fullName>
    </submittedName>
</protein>
<dbReference type="PANTHER" id="PTHR11977">
    <property type="entry name" value="VILLIN"/>
    <property type="match status" value="1"/>
</dbReference>
<dbReference type="Gene3D" id="3.40.20.10">
    <property type="entry name" value="Severin"/>
    <property type="match status" value="3"/>
</dbReference>
<keyword evidence="3" id="KW-1185">Reference proteome</keyword>
<accession>A0A151ZCH1</accession>
<dbReference type="PRINTS" id="PR00597">
    <property type="entry name" value="GELSOLIN"/>
</dbReference>
<dbReference type="Proteomes" id="UP000076078">
    <property type="component" value="Unassembled WGS sequence"/>
</dbReference>
<dbReference type="AlphaFoldDB" id="A0A151ZCH1"/>
<comment type="caution">
    <text evidence="2">The sequence shown here is derived from an EMBL/GenBank/DDBJ whole genome shotgun (WGS) entry which is preliminary data.</text>
</comment>
<dbReference type="OMA" id="TQWASSW"/>
<dbReference type="Pfam" id="PF00626">
    <property type="entry name" value="Gelsolin"/>
    <property type="match status" value="3"/>
</dbReference>
<evidence type="ECO:0000313" key="2">
    <source>
        <dbReference type="EMBL" id="KYQ91647.1"/>
    </source>
</evidence>
<feature type="domain" description="Gelsolin-like" evidence="1">
    <location>
        <begin position="297"/>
        <end position="352"/>
    </location>
</feature>
<dbReference type="STRING" id="361077.A0A151ZCH1"/>
<dbReference type="CDD" id="cd11292">
    <property type="entry name" value="gelsolin_S3_like"/>
    <property type="match status" value="1"/>
</dbReference>
<dbReference type="OrthoDB" id="6375767at2759"/>
<dbReference type="InterPro" id="IPR007123">
    <property type="entry name" value="Gelsolin-like_dom"/>
</dbReference>
<evidence type="ECO:0000259" key="1">
    <source>
        <dbReference type="Pfam" id="PF00626"/>
    </source>
</evidence>
<dbReference type="GO" id="GO:0015629">
    <property type="term" value="C:actin cytoskeleton"/>
    <property type="evidence" value="ECO:0007669"/>
    <property type="project" value="TreeGrafter"/>
</dbReference>
<sequence length="368" mass="40685">MSNETKQSLDINQSNIAQLSSELDKKCRSDKAALEEQWKTAGKTPGLEIWRIENYKVVPWDKSQYGKFYDGDSYIILNTSDASPKHAIYFWLGQLTSTDESATAGFKATELDDFLGGDPIVGRQIQGHESDDFLALFPENTIFILNGGVESAFKHTQPEKYRPRLLHVKGKKNVTVTEVPLTYRALNSGDVFILDAGLMIIVWTGSKSSPSEKAKACSLSNAIKSDRRGLPEVTVTAESDSPAQFFKLLGGIGPVSDAAAGGSDLENDRRSRSVLCKLSDASGKLEFKEIARDKNIKRSLLDDNDVFIISTGFEIYIWVGNKASLSEKKKAFSFASEFIKTTGLPPYTPVIRFICGGDNVLFEEFFTK</sequence>
<dbReference type="CDD" id="cd11290">
    <property type="entry name" value="gelsolin_S1_like"/>
    <property type="match status" value="1"/>
</dbReference>
<evidence type="ECO:0000313" key="3">
    <source>
        <dbReference type="Proteomes" id="UP000076078"/>
    </source>
</evidence>
<dbReference type="GO" id="GO:0051015">
    <property type="term" value="F:actin filament binding"/>
    <property type="evidence" value="ECO:0007669"/>
    <property type="project" value="InterPro"/>
</dbReference>
<dbReference type="EMBL" id="LODT01000034">
    <property type="protein sequence ID" value="KYQ91647.1"/>
    <property type="molecule type" value="Genomic_DNA"/>
</dbReference>
<dbReference type="PANTHER" id="PTHR11977:SF130">
    <property type="entry name" value="SEVERIN"/>
    <property type="match status" value="1"/>
</dbReference>
<dbReference type="SMART" id="SM00262">
    <property type="entry name" value="GEL"/>
    <property type="match status" value="3"/>
</dbReference>
<proteinExistence type="predicted"/>
<feature type="domain" description="Gelsolin-like" evidence="1">
    <location>
        <begin position="173"/>
        <end position="245"/>
    </location>
</feature>
<organism evidence="2 3">
    <name type="scientific">Tieghemostelium lacteum</name>
    <name type="common">Slime mold</name>
    <name type="synonym">Dictyostelium lacteum</name>
    <dbReference type="NCBI Taxonomy" id="361077"/>
    <lineage>
        <taxon>Eukaryota</taxon>
        <taxon>Amoebozoa</taxon>
        <taxon>Evosea</taxon>
        <taxon>Eumycetozoa</taxon>
        <taxon>Dictyostelia</taxon>
        <taxon>Dictyosteliales</taxon>
        <taxon>Raperosteliaceae</taxon>
        <taxon>Tieghemostelium</taxon>
    </lineage>
</organism>
<dbReference type="SUPFAM" id="SSF55753">
    <property type="entry name" value="Actin depolymerizing proteins"/>
    <property type="match status" value="3"/>
</dbReference>
<dbReference type="CDD" id="cd11289">
    <property type="entry name" value="gelsolin_S2_like"/>
    <property type="match status" value="1"/>
</dbReference>
<dbReference type="GO" id="GO:0005737">
    <property type="term" value="C:cytoplasm"/>
    <property type="evidence" value="ECO:0007669"/>
    <property type="project" value="TreeGrafter"/>
</dbReference>
<dbReference type="InParanoid" id="A0A151ZCH1"/>
<reference evidence="2 3" key="1">
    <citation type="submission" date="2015-12" db="EMBL/GenBank/DDBJ databases">
        <title>Dictyostelia acquired genes for synthesis and detection of signals that induce cell-type specialization by lateral gene transfer from prokaryotes.</title>
        <authorList>
            <person name="Gloeckner G."/>
            <person name="Schaap P."/>
        </authorList>
    </citation>
    <scope>NUCLEOTIDE SEQUENCE [LARGE SCALE GENOMIC DNA]</scope>
    <source>
        <strain evidence="2 3">TK</strain>
    </source>
</reference>
<dbReference type="GO" id="GO:0008154">
    <property type="term" value="P:actin polymerization or depolymerization"/>
    <property type="evidence" value="ECO:0007669"/>
    <property type="project" value="TreeGrafter"/>
</dbReference>
<feature type="domain" description="Gelsolin-like" evidence="1">
    <location>
        <begin position="57"/>
        <end position="134"/>
    </location>
</feature>